<name>A0A5A5T6R0_9CHLR</name>
<gene>
    <name evidence="2" type="ORF">KDI_04890</name>
</gene>
<protein>
    <recommendedName>
        <fullName evidence="1">DUF4158 domain-containing protein</fullName>
    </recommendedName>
</protein>
<sequence length="93" mass="10541">MILLKVYQRLYYFPEPQTIPGAVISHIRAVMKLEADLVPDISPATLQRYHVALREHLEITTLGKQARHVATRAMHTSAQVMNNLADLINPLAR</sequence>
<dbReference type="Pfam" id="PF13700">
    <property type="entry name" value="DUF4158"/>
    <property type="match status" value="1"/>
</dbReference>
<keyword evidence="3" id="KW-1185">Reference proteome</keyword>
<dbReference type="AlphaFoldDB" id="A0A5A5T6R0"/>
<dbReference type="InterPro" id="IPR025296">
    <property type="entry name" value="DUF4158"/>
</dbReference>
<comment type="caution">
    <text evidence="2">The sequence shown here is derived from an EMBL/GenBank/DDBJ whole genome shotgun (WGS) entry which is preliminary data.</text>
</comment>
<evidence type="ECO:0000313" key="3">
    <source>
        <dbReference type="Proteomes" id="UP000322530"/>
    </source>
</evidence>
<organism evidence="2 3">
    <name type="scientific">Dictyobacter arantiisoli</name>
    <dbReference type="NCBI Taxonomy" id="2014874"/>
    <lineage>
        <taxon>Bacteria</taxon>
        <taxon>Bacillati</taxon>
        <taxon>Chloroflexota</taxon>
        <taxon>Ktedonobacteria</taxon>
        <taxon>Ktedonobacterales</taxon>
        <taxon>Dictyobacteraceae</taxon>
        <taxon>Dictyobacter</taxon>
    </lineage>
</organism>
<proteinExistence type="predicted"/>
<accession>A0A5A5T6R0</accession>
<reference evidence="2 3" key="1">
    <citation type="submission" date="2019-01" db="EMBL/GenBank/DDBJ databases">
        <title>Draft genome sequence of Dictyobacter sp. Uno17.</title>
        <authorList>
            <person name="Wang C.M."/>
            <person name="Zheng Y."/>
            <person name="Sakai Y."/>
            <person name="Abe K."/>
            <person name="Yokota A."/>
            <person name="Yabe S."/>
        </authorList>
    </citation>
    <scope>NUCLEOTIDE SEQUENCE [LARGE SCALE GENOMIC DNA]</scope>
    <source>
        <strain evidence="2 3">Uno17</strain>
    </source>
</reference>
<dbReference type="OrthoDB" id="514347at2"/>
<dbReference type="Proteomes" id="UP000322530">
    <property type="component" value="Unassembled WGS sequence"/>
</dbReference>
<dbReference type="EMBL" id="BIXY01000004">
    <property type="protein sequence ID" value="GCF06925.1"/>
    <property type="molecule type" value="Genomic_DNA"/>
</dbReference>
<feature type="domain" description="DUF4158" evidence="1">
    <location>
        <begin position="1"/>
        <end position="90"/>
    </location>
</feature>
<evidence type="ECO:0000259" key="1">
    <source>
        <dbReference type="Pfam" id="PF13700"/>
    </source>
</evidence>
<evidence type="ECO:0000313" key="2">
    <source>
        <dbReference type="EMBL" id="GCF06925.1"/>
    </source>
</evidence>